<accession>A0A0N9NA96</accession>
<sequence length="327" mass="35624">MGTTGDARNQALEQLAELLRKQDGVVARRQVIDCGLDASFMRNRVRSGRWVPVHKGVCVTHTGELTRRQREWAAVLAVAPAALSHESAIVAAGGAGFGLETRPIQVVVPADRNLVRPSGIGLHYSRFFDDRVMANARPPRVRLEHAVLDVAGEAVSDFDAVALLAGVVQARLTTPERLLDALAARSRTGRRAFLESVLVDVRDGACSVLEHRYLTEVERAHGLPRGARQTETGVGRRGFRDVEYAEWRLIVELDGRLNHDSATARDADMERDLDAAVFASKRSLRLGWGQAERACRTAGKVARVLNNLGWTGSASACGPTCSIGLRR</sequence>
<keyword evidence="3" id="KW-1185">Reference proteome</keyword>
<evidence type="ECO:0000313" key="2">
    <source>
        <dbReference type="EMBL" id="ALG85252.1"/>
    </source>
</evidence>
<dbReference type="AlphaFoldDB" id="A0A0N9NA96"/>
<reference evidence="2 3" key="2">
    <citation type="journal article" date="2017" name="Int. J. Syst. Evol. Microbiol.">
        <title>Gordonia phthalatica sp. nov., a di-n-butyl phthalate-degrading bacterium isolated from activated sludge.</title>
        <authorList>
            <person name="Jin D."/>
            <person name="Kong X."/>
            <person name="Jia M."/>
            <person name="Yu X."/>
            <person name="Wang X."/>
            <person name="Zhuang X."/>
            <person name="Deng Y."/>
            <person name="Bai Z."/>
        </authorList>
    </citation>
    <scope>NUCLEOTIDE SEQUENCE [LARGE SCALE GENOMIC DNA]</scope>
    <source>
        <strain evidence="2 3">QH-11</strain>
    </source>
</reference>
<dbReference type="Proteomes" id="UP000063789">
    <property type="component" value="Chromosome"/>
</dbReference>
<dbReference type="InterPro" id="IPR025159">
    <property type="entry name" value="AbiEi_N"/>
</dbReference>
<protein>
    <recommendedName>
        <fullName evidence="1">AbiEi antitoxin N-terminal domain-containing protein</fullName>
    </recommendedName>
</protein>
<dbReference type="EMBL" id="CP011853">
    <property type="protein sequence ID" value="ALG85252.1"/>
    <property type="molecule type" value="Genomic_DNA"/>
</dbReference>
<evidence type="ECO:0000313" key="3">
    <source>
        <dbReference type="Proteomes" id="UP000063789"/>
    </source>
</evidence>
<proteinExistence type="predicted"/>
<evidence type="ECO:0000259" key="1">
    <source>
        <dbReference type="Pfam" id="PF13338"/>
    </source>
</evidence>
<reference evidence="3" key="1">
    <citation type="submission" date="2015-06" db="EMBL/GenBank/DDBJ databases">
        <title>Complete genome sequence and metabolic analysis of phthalate degradation pathway in Gordonia sp. QH-11.</title>
        <authorList>
            <person name="Jin D."/>
            <person name="Kong X."/>
            <person name="Bai Z."/>
        </authorList>
    </citation>
    <scope>NUCLEOTIDE SEQUENCE [LARGE SCALE GENOMIC DNA]</scope>
    <source>
        <strain evidence="3">QH-11</strain>
    </source>
</reference>
<name>A0A0N9NA96_9ACTN</name>
<dbReference type="STRING" id="1136941.ACH46_13165"/>
<dbReference type="PATRIC" id="fig|1136941.3.peg.2679"/>
<feature type="domain" description="AbiEi antitoxin N-terminal" evidence="1">
    <location>
        <begin position="13"/>
        <end position="57"/>
    </location>
</feature>
<dbReference type="Pfam" id="PF13338">
    <property type="entry name" value="AbiEi_4"/>
    <property type="match status" value="1"/>
</dbReference>
<gene>
    <name evidence="2" type="ORF">ACH46_13165</name>
</gene>
<dbReference type="RefSeq" id="WP_062393326.1">
    <property type="nucleotide sequence ID" value="NZ_CP011853.1"/>
</dbReference>
<organism evidence="2 3">
    <name type="scientific">Gordonia phthalatica</name>
    <dbReference type="NCBI Taxonomy" id="1136941"/>
    <lineage>
        <taxon>Bacteria</taxon>
        <taxon>Bacillati</taxon>
        <taxon>Actinomycetota</taxon>
        <taxon>Actinomycetes</taxon>
        <taxon>Mycobacteriales</taxon>
        <taxon>Gordoniaceae</taxon>
        <taxon>Gordonia</taxon>
    </lineage>
</organism>
<dbReference type="OrthoDB" id="5146042at2"/>
<dbReference type="KEGG" id="goq:ACH46_13165"/>